<protein>
    <submittedName>
        <fullName evidence="1">Uncharacterized protein</fullName>
    </submittedName>
</protein>
<dbReference type="EMBL" id="BMAW01129033">
    <property type="protein sequence ID" value="GFU28556.1"/>
    <property type="molecule type" value="Genomic_DNA"/>
</dbReference>
<reference evidence="1" key="1">
    <citation type="submission" date="2020-08" db="EMBL/GenBank/DDBJ databases">
        <title>Multicomponent nature underlies the extraordinary mechanical properties of spider dragline silk.</title>
        <authorList>
            <person name="Kono N."/>
            <person name="Nakamura H."/>
            <person name="Mori M."/>
            <person name="Yoshida Y."/>
            <person name="Ohtoshi R."/>
            <person name="Malay A.D."/>
            <person name="Moran D.A.P."/>
            <person name="Tomita M."/>
            <person name="Numata K."/>
            <person name="Arakawa K."/>
        </authorList>
    </citation>
    <scope>NUCLEOTIDE SEQUENCE</scope>
</reference>
<dbReference type="OrthoDB" id="6411575at2759"/>
<accession>A0A8X6QJH9</accession>
<sequence>MFFTWVLSNKNRRGGDFVQTTKKLYDFQSLDQNNHYEMTLQVKSKFFSKESEAADREFLKYTLVTAPEELIKLPSTEGGYYYIPDQNQRWNWRRTYFHVLEPTPSAIFHDQRPFYYKENLYGEEKQQGGRTESKYSFHNKHYKVLIK</sequence>
<keyword evidence="2" id="KW-1185">Reference proteome</keyword>
<dbReference type="Proteomes" id="UP000887013">
    <property type="component" value="Unassembled WGS sequence"/>
</dbReference>
<proteinExistence type="predicted"/>
<evidence type="ECO:0000313" key="2">
    <source>
        <dbReference type="Proteomes" id="UP000887013"/>
    </source>
</evidence>
<comment type="caution">
    <text evidence="1">The sequence shown here is derived from an EMBL/GenBank/DDBJ whole genome shotgun (WGS) entry which is preliminary data.</text>
</comment>
<name>A0A8X6QJH9_NEPPI</name>
<organism evidence="1 2">
    <name type="scientific">Nephila pilipes</name>
    <name type="common">Giant wood spider</name>
    <name type="synonym">Nephila maculata</name>
    <dbReference type="NCBI Taxonomy" id="299642"/>
    <lineage>
        <taxon>Eukaryota</taxon>
        <taxon>Metazoa</taxon>
        <taxon>Ecdysozoa</taxon>
        <taxon>Arthropoda</taxon>
        <taxon>Chelicerata</taxon>
        <taxon>Arachnida</taxon>
        <taxon>Araneae</taxon>
        <taxon>Araneomorphae</taxon>
        <taxon>Entelegynae</taxon>
        <taxon>Araneoidea</taxon>
        <taxon>Nephilidae</taxon>
        <taxon>Nephila</taxon>
    </lineage>
</organism>
<gene>
    <name evidence="1" type="ORF">NPIL_140191</name>
</gene>
<dbReference type="AlphaFoldDB" id="A0A8X6QJH9"/>
<evidence type="ECO:0000313" key="1">
    <source>
        <dbReference type="EMBL" id="GFU28556.1"/>
    </source>
</evidence>